<sequence length="164" mass="17559">MRWLAVCAVLFLVTACSPERGGMTGVSVDDEGRLLTNVAWCGAAPDGLSVHRVPEAGVLIADAEYVSPPLRGGFASVSLEAPADGWRISFGDPGLDPGQTYSVSVWSKANSRTFGSVKFTPDAIRRMRPGLILIRQHDEKTGDEVDVVLGRADFVAQAQQDCVR</sequence>
<evidence type="ECO:0000313" key="2">
    <source>
        <dbReference type="Proteomes" id="UP000562352"/>
    </source>
</evidence>
<organism evidence="1 2">
    <name type="scientific">Planomonospora venezuelensis</name>
    <dbReference type="NCBI Taxonomy" id="1999"/>
    <lineage>
        <taxon>Bacteria</taxon>
        <taxon>Bacillati</taxon>
        <taxon>Actinomycetota</taxon>
        <taxon>Actinomycetes</taxon>
        <taxon>Streptosporangiales</taxon>
        <taxon>Streptosporangiaceae</taxon>
        <taxon>Planomonospora</taxon>
    </lineage>
</organism>
<dbReference type="EMBL" id="JACHJJ010000006">
    <property type="protein sequence ID" value="MBB5962982.1"/>
    <property type="molecule type" value="Genomic_DNA"/>
</dbReference>
<dbReference type="Proteomes" id="UP000562352">
    <property type="component" value="Unassembled WGS sequence"/>
</dbReference>
<proteinExistence type="predicted"/>
<keyword evidence="2" id="KW-1185">Reference proteome</keyword>
<evidence type="ECO:0000313" key="1">
    <source>
        <dbReference type="EMBL" id="MBB5962982.1"/>
    </source>
</evidence>
<reference evidence="1 2" key="1">
    <citation type="submission" date="2020-08" db="EMBL/GenBank/DDBJ databases">
        <title>Genomic Encyclopedia of Type Strains, Phase III (KMG-III): the genomes of soil and plant-associated and newly described type strains.</title>
        <authorList>
            <person name="Whitman W."/>
        </authorList>
    </citation>
    <scope>NUCLEOTIDE SEQUENCE [LARGE SCALE GENOMIC DNA]</scope>
    <source>
        <strain evidence="1 2">CECT 3303</strain>
    </source>
</reference>
<dbReference type="RefSeq" id="WP_184940815.1">
    <property type="nucleotide sequence ID" value="NZ_BAAAWZ010000001.1"/>
</dbReference>
<dbReference type="PROSITE" id="PS51257">
    <property type="entry name" value="PROKAR_LIPOPROTEIN"/>
    <property type="match status" value="1"/>
</dbReference>
<comment type="caution">
    <text evidence="1">The sequence shown here is derived from an EMBL/GenBank/DDBJ whole genome shotgun (WGS) entry which is preliminary data.</text>
</comment>
<name>A0A841CX46_PLAVE</name>
<dbReference type="AlphaFoldDB" id="A0A841CX46"/>
<accession>A0A841CX46</accession>
<protein>
    <submittedName>
        <fullName evidence="1">Uncharacterized protein</fullName>
    </submittedName>
</protein>
<gene>
    <name evidence="1" type="ORF">FHS22_002256</name>
</gene>